<dbReference type="Proteomes" id="UP000708148">
    <property type="component" value="Unassembled WGS sequence"/>
</dbReference>
<sequence>MPLLAPRATSRPLPLRRIFLWRTVCDSHPGLWTARAALCAAKASVPNAGQHPFGIQIHNGMQRPSFGTQRPCPCGRAAPGDLATYPLEATRGPSLLESCAREAVLHLDEAPCLHLAGTTGAPGFTRQAVPESVAADPQLWPGMGKAIANLDPEVLMLVHRVPDNPSPKACLKLQLEAALAQAPGSVHDAPDALQLWSQSLMPCGRIHAMPGSGRDSCHSNCNDSSPNCLNFHEGSDLNRERAAGRQKGEAHPRRDIAFWGIVIQSKLRRAVEGCYLLKTVSNIDINGVASTHFSLNRVTMDVPLGKQLQAAWLV</sequence>
<organism evidence="1 2">
    <name type="scientific">Ostreobium quekettii</name>
    <dbReference type="NCBI Taxonomy" id="121088"/>
    <lineage>
        <taxon>Eukaryota</taxon>
        <taxon>Viridiplantae</taxon>
        <taxon>Chlorophyta</taxon>
        <taxon>core chlorophytes</taxon>
        <taxon>Ulvophyceae</taxon>
        <taxon>TCBD clade</taxon>
        <taxon>Bryopsidales</taxon>
        <taxon>Ostreobineae</taxon>
        <taxon>Ostreobiaceae</taxon>
        <taxon>Ostreobium</taxon>
    </lineage>
</organism>
<proteinExistence type="predicted"/>
<evidence type="ECO:0000313" key="2">
    <source>
        <dbReference type="Proteomes" id="UP000708148"/>
    </source>
</evidence>
<dbReference type="PANTHER" id="PTHR35127:SF1">
    <property type="entry name" value="GENOME ASSEMBLY, CHROMOSOME: A10"/>
    <property type="match status" value="1"/>
</dbReference>
<dbReference type="OrthoDB" id="512720at2759"/>
<dbReference type="PANTHER" id="PTHR35127">
    <property type="entry name" value="OS03G0736900 PROTEIN"/>
    <property type="match status" value="1"/>
</dbReference>
<reference evidence="1" key="1">
    <citation type="submission" date="2020-12" db="EMBL/GenBank/DDBJ databases">
        <authorList>
            <person name="Iha C."/>
        </authorList>
    </citation>
    <scope>NUCLEOTIDE SEQUENCE</scope>
</reference>
<dbReference type="AlphaFoldDB" id="A0A8S1J2W1"/>
<name>A0A8S1J2W1_9CHLO</name>
<keyword evidence="2" id="KW-1185">Reference proteome</keyword>
<comment type="caution">
    <text evidence="1">The sequence shown here is derived from an EMBL/GenBank/DDBJ whole genome shotgun (WGS) entry which is preliminary data.</text>
</comment>
<evidence type="ECO:0000313" key="1">
    <source>
        <dbReference type="EMBL" id="CAD7701446.1"/>
    </source>
</evidence>
<gene>
    <name evidence="1" type="ORF">OSTQU699_LOCUS6805</name>
</gene>
<accession>A0A8S1J2W1</accession>
<dbReference type="EMBL" id="CAJHUC010001540">
    <property type="protein sequence ID" value="CAD7701446.1"/>
    <property type="molecule type" value="Genomic_DNA"/>
</dbReference>
<protein>
    <submittedName>
        <fullName evidence="1">Uncharacterized protein</fullName>
    </submittedName>
</protein>